<dbReference type="RefSeq" id="WP_212611392.1">
    <property type="nucleotide sequence ID" value="NZ_FOCF01000002.1"/>
</dbReference>
<reference evidence="2" key="1">
    <citation type="submission" date="2016-10" db="EMBL/GenBank/DDBJ databases">
        <authorList>
            <person name="Varghese N."/>
            <person name="Submissions S."/>
        </authorList>
    </citation>
    <scope>NUCLEOTIDE SEQUENCE [LARGE SCALE GENOMIC DNA]</scope>
    <source>
        <strain evidence="2">S6-262</strain>
    </source>
</reference>
<proteinExistence type="predicted"/>
<dbReference type="EMBL" id="FOCF01000002">
    <property type="protein sequence ID" value="SEM72986.1"/>
    <property type="molecule type" value="Genomic_DNA"/>
</dbReference>
<organism evidence="1 2">
    <name type="scientific">Sphingomonas gellani</name>
    <dbReference type="NCBI Taxonomy" id="1166340"/>
    <lineage>
        <taxon>Bacteria</taxon>
        <taxon>Pseudomonadati</taxon>
        <taxon>Pseudomonadota</taxon>
        <taxon>Alphaproteobacteria</taxon>
        <taxon>Sphingomonadales</taxon>
        <taxon>Sphingomonadaceae</taxon>
        <taxon>Sphingomonas</taxon>
    </lineage>
</organism>
<name>A0A1H8AR43_9SPHN</name>
<accession>A0A1H8AR43</accession>
<sequence length="145" mass="15617">MPEPVISPGTYIRKRREAAGKSLVDVAVRLPTDPAWPEHQRTEWLRLIEADAAPLGFSTVVALAAAFPLDMGVLARLDAVRQGLSDTPPHICRDCACSNYDGCVGPFGRVCHWIERDLCSACDLRTIVDQVDAIHAAAAAGLAAR</sequence>
<gene>
    <name evidence="1" type="ORF">SAMN05192583_1019</name>
</gene>
<keyword evidence="2" id="KW-1185">Reference proteome</keyword>
<dbReference type="AlphaFoldDB" id="A0A1H8AR43"/>
<dbReference type="Proteomes" id="UP000199206">
    <property type="component" value="Unassembled WGS sequence"/>
</dbReference>
<protein>
    <submittedName>
        <fullName evidence="1">Uncharacterized protein</fullName>
    </submittedName>
</protein>
<evidence type="ECO:0000313" key="2">
    <source>
        <dbReference type="Proteomes" id="UP000199206"/>
    </source>
</evidence>
<evidence type="ECO:0000313" key="1">
    <source>
        <dbReference type="EMBL" id="SEM72986.1"/>
    </source>
</evidence>
<dbReference type="STRING" id="1166340.SAMN05192583_1019"/>